<dbReference type="GO" id="GO:0007155">
    <property type="term" value="P:cell adhesion"/>
    <property type="evidence" value="ECO:0007669"/>
    <property type="project" value="InterPro"/>
</dbReference>
<dbReference type="AlphaFoldDB" id="A0A3L7AX25"/>
<keyword evidence="3" id="KW-0479">Metal-binding</keyword>
<evidence type="ECO:0000313" key="7">
    <source>
        <dbReference type="EMBL" id="RLP84090.1"/>
    </source>
</evidence>
<feature type="chain" id="PRO_5018032900" evidence="6">
    <location>
        <begin position="26"/>
        <end position="304"/>
    </location>
</feature>
<name>A0A3L7AX25_9MICO</name>
<dbReference type="InterPro" id="IPR006127">
    <property type="entry name" value="ZnuA-like"/>
</dbReference>
<keyword evidence="2 5" id="KW-0813">Transport</keyword>
<gene>
    <name evidence="7" type="ORF">D9V34_04655</name>
</gene>
<dbReference type="EMBL" id="RCUY01000002">
    <property type="protein sequence ID" value="RLP84090.1"/>
    <property type="molecule type" value="Genomic_DNA"/>
</dbReference>
<evidence type="ECO:0000256" key="5">
    <source>
        <dbReference type="RuleBase" id="RU003512"/>
    </source>
</evidence>
<comment type="similarity">
    <text evidence="5">Belongs to the bacterial solute-binding protein 9 family.</text>
</comment>
<dbReference type="PANTHER" id="PTHR42953">
    <property type="entry name" value="HIGH-AFFINITY ZINC UPTAKE SYSTEM PROTEIN ZNUA-RELATED"/>
    <property type="match status" value="1"/>
</dbReference>
<dbReference type="InterPro" id="IPR006129">
    <property type="entry name" value="AdhesinB"/>
</dbReference>
<dbReference type="InterPro" id="IPR006128">
    <property type="entry name" value="Lipoprotein_PsaA-like"/>
</dbReference>
<evidence type="ECO:0000256" key="4">
    <source>
        <dbReference type="ARBA" id="ARBA00022729"/>
    </source>
</evidence>
<proteinExistence type="inferred from homology"/>
<dbReference type="OrthoDB" id="9810636at2"/>
<comment type="subcellular location">
    <subcellularLocation>
        <location evidence="1">Cell envelope</location>
    </subcellularLocation>
</comment>
<dbReference type="RefSeq" id="WP_121687701.1">
    <property type="nucleotide sequence ID" value="NZ_RCUY01000002.1"/>
</dbReference>
<organism evidence="7 8">
    <name type="scientific">Mycetocola lacteus</name>
    <dbReference type="NCBI Taxonomy" id="76637"/>
    <lineage>
        <taxon>Bacteria</taxon>
        <taxon>Bacillati</taxon>
        <taxon>Actinomycetota</taxon>
        <taxon>Actinomycetes</taxon>
        <taxon>Micrococcales</taxon>
        <taxon>Microbacteriaceae</taxon>
        <taxon>Mycetocola</taxon>
    </lineage>
</organism>
<dbReference type="PANTHER" id="PTHR42953:SF1">
    <property type="entry name" value="METAL-BINDING PROTEIN HI_0362-RELATED"/>
    <property type="match status" value="1"/>
</dbReference>
<dbReference type="Gene3D" id="3.40.50.1980">
    <property type="entry name" value="Nitrogenase molybdenum iron protein domain"/>
    <property type="match status" value="2"/>
</dbReference>
<feature type="signal peptide" evidence="6">
    <location>
        <begin position="1"/>
        <end position="25"/>
    </location>
</feature>
<evidence type="ECO:0000313" key="8">
    <source>
        <dbReference type="Proteomes" id="UP000269438"/>
    </source>
</evidence>
<accession>A0A3L7AX25</accession>
<sequence>MTRPTLRLIALAALTTLGLTGCSLLDEGGNSAPTAGEKPLVLTSFTVIADMAREVGGDRVRVESITKPGAEVHGYEPTPHDIRNVAGASLLLENGFALEGWFDQFTPNVPRVVLSEGIDPILIAVGDKAGAPNPHAWMSPAAGQVYVHNIARALGELAPEHAEEFTRRGEAYAAQIGEVRDGLSERLSTIPADRRFLATCEGAFSYLARDAGLEEGYLWAVNQENEGTPQQMADLIAQVRERQVPTVFCESTVSDKAQREVAAATGATLTGPLYVDSLSDGPPVGSYLELLRYDLDLIADGLSR</sequence>
<dbReference type="SUPFAM" id="SSF53807">
    <property type="entry name" value="Helical backbone' metal receptor"/>
    <property type="match status" value="1"/>
</dbReference>
<keyword evidence="4 6" id="KW-0732">Signal</keyword>
<dbReference type="Proteomes" id="UP000269438">
    <property type="component" value="Unassembled WGS sequence"/>
</dbReference>
<reference evidence="7 8" key="1">
    <citation type="submission" date="2018-10" db="EMBL/GenBank/DDBJ databases">
        <authorList>
            <person name="Li J."/>
        </authorList>
    </citation>
    <scope>NUCLEOTIDE SEQUENCE [LARGE SCALE GENOMIC DNA]</scope>
    <source>
        <strain evidence="7 8">JCM 11654</strain>
    </source>
</reference>
<dbReference type="PRINTS" id="PR00691">
    <property type="entry name" value="ADHESINB"/>
</dbReference>
<keyword evidence="8" id="KW-1185">Reference proteome</keyword>
<evidence type="ECO:0000256" key="6">
    <source>
        <dbReference type="SAM" id="SignalP"/>
    </source>
</evidence>
<dbReference type="GO" id="GO:0030313">
    <property type="term" value="C:cell envelope"/>
    <property type="evidence" value="ECO:0007669"/>
    <property type="project" value="UniProtKB-SubCell"/>
</dbReference>
<dbReference type="Pfam" id="PF01297">
    <property type="entry name" value="ZnuA"/>
    <property type="match status" value="1"/>
</dbReference>
<dbReference type="GO" id="GO:0030001">
    <property type="term" value="P:metal ion transport"/>
    <property type="evidence" value="ECO:0007669"/>
    <property type="project" value="InterPro"/>
</dbReference>
<protein>
    <submittedName>
        <fullName evidence="7">Metal ABC transporter substrate-binding protein</fullName>
    </submittedName>
</protein>
<dbReference type="PRINTS" id="PR00690">
    <property type="entry name" value="ADHESNFAMILY"/>
</dbReference>
<dbReference type="PROSITE" id="PS51257">
    <property type="entry name" value="PROKAR_LIPOPROTEIN"/>
    <property type="match status" value="1"/>
</dbReference>
<evidence type="ECO:0000256" key="2">
    <source>
        <dbReference type="ARBA" id="ARBA00022448"/>
    </source>
</evidence>
<evidence type="ECO:0000256" key="3">
    <source>
        <dbReference type="ARBA" id="ARBA00022723"/>
    </source>
</evidence>
<dbReference type="GO" id="GO:0046872">
    <property type="term" value="F:metal ion binding"/>
    <property type="evidence" value="ECO:0007669"/>
    <property type="project" value="UniProtKB-KW"/>
</dbReference>
<evidence type="ECO:0000256" key="1">
    <source>
        <dbReference type="ARBA" id="ARBA00004196"/>
    </source>
</evidence>
<dbReference type="CDD" id="cd01137">
    <property type="entry name" value="PsaA"/>
    <property type="match status" value="1"/>
</dbReference>
<comment type="caution">
    <text evidence="7">The sequence shown here is derived from an EMBL/GenBank/DDBJ whole genome shotgun (WGS) entry which is preliminary data.</text>
</comment>
<dbReference type="InterPro" id="IPR050492">
    <property type="entry name" value="Bact_metal-bind_prot9"/>
</dbReference>